<dbReference type="Pfam" id="PF14736">
    <property type="entry name" value="N_Asn_amidohyd"/>
    <property type="match status" value="1"/>
</dbReference>
<name>A0A9P0ZE44_CUSEU</name>
<gene>
    <name evidence="1" type="ORF">CEURO_LOCUS13582</name>
</gene>
<dbReference type="EMBL" id="CAMAPE010000035">
    <property type="protein sequence ID" value="CAH9096843.1"/>
    <property type="molecule type" value="Genomic_DNA"/>
</dbReference>
<accession>A0A9P0ZE44</accession>
<organism evidence="1 2">
    <name type="scientific">Cuscuta europaea</name>
    <name type="common">European dodder</name>
    <dbReference type="NCBI Taxonomy" id="41803"/>
    <lineage>
        <taxon>Eukaryota</taxon>
        <taxon>Viridiplantae</taxon>
        <taxon>Streptophyta</taxon>
        <taxon>Embryophyta</taxon>
        <taxon>Tracheophyta</taxon>
        <taxon>Spermatophyta</taxon>
        <taxon>Magnoliopsida</taxon>
        <taxon>eudicotyledons</taxon>
        <taxon>Gunneridae</taxon>
        <taxon>Pentapetalae</taxon>
        <taxon>asterids</taxon>
        <taxon>lamiids</taxon>
        <taxon>Solanales</taxon>
        <taxon>Convolvulaceae</taxon>
        <taxon>Cuscuteae</taxon>
        <taxon>Cuscuta</taxon>
        <taxon>Cuscuta subgen. Cuscuta</taxon>
    </lineage>
</organism>
<dbReference type="GO" id="GO:0006511">
    <property type="term" value="P:ubiquitin-dependent protein catabolic process"/>
    <property type="evidence" value="ECO:0007669"/>
    <property type="project" value="TreeGrafter"/>
</dbReference>
<dbReference type="PANTHER" id="PTHR12498:SF0">
    <property type="entry name" value="PROTEIN N-TERMINAL ASPARAGINE AMIDOHYDROLASE"/>
    <property type="match status" value="1"/>
</dbReference>
<sequence>MILVNGVQLALGHRDSSSPEGIDILNFLVRHPALRAASSSYKALPERTFSLCDKSDFLVTRETKWVYINQKEYATVDPYMVDIVGTDGQQTCVGLVIRNPKTGRISVAHIIYDYIVDMGITQMISSICDQESNDILDVHVIGGYNTSPKQSCRMWDGVSTFICLKIVEILWKSTKRFNIQTLYILNDNTIYDREGNAYPLLKGFLVETGKGSIFPATFHVTTKGPDEYIRSIRERASLRDLNWKNRFLETYDTESDQFVIAHVSRGKRYLKYIESLRNQSDEELCNTYFTIPVPASPHNIRLIRSDLEELFQVPDWEKVFPFRRPRIFFRSNNGGWTMRTLEHVQIIKRTAGKR</sequence>
<comment type="caution">
    <text evidence="1">The sequence shown here is derived from an EMBL/GenBank/DDBJ whole genome shotgun (WGS) entry which is preliminary data.</text>
</comment>
<dbReference type="GO" id="GO:0008418">
    <property type="term" value="F:protein-N-terminal asparagine amidohydrolase activity"/>
    <property type="evidence" value="ECO:0007669"/>
    <property type="project" value="InterPro"/>
</dbReference>
<keyword evidence="2" id="KW-1185">Reference proteome</keyword>
<dbReference type="GO" id="GO:0005634">
    <property type="term" value="C:nucleus"/>
    <property type="evidence" value="ECO:0007669"/>
    <property type="project" value="TreeGrafter"/>
</dbReference>
<protein>
    <submittedName>
        <fullName evidence="1">Uncharacterized protein</fullName>
    </submittedName>
</protein>
<dbReference type="OrthoDB" id="1312787at2759"/>
<evidence type="ECO:0000313" key="2">
    <source>
        <dbReference type="Proteomes" id="UP001152484"/>
    </source>
</evidence>
<reference evidence="1" key="1">
    <citation type="submission" date="2022-07" db="EMBL/GenBank/DDBJ databases">
        <authorList>
            <person name="Macas J."/>
            <person name="Novak P."/>
            <person name="Neumann P."/>
        </authorList>
    </citation>
    <scope>NUCLEOTIDE SEQUENCE</scope>
</reference>
<dbReference type="InterPro" id="IPR026750">
    <property type="entry name" value="NTAN1"/>
</dbReference>
<proteinExistence type="predicted"/>
<dbReference type="Proteomes" id="UP001152484">
    <property type="component" value="Unassembled WGS sequence"/>
</dbReference>
<evidence type="ECO:0000313" key="1">
    <source>
        <dbReference type="EMBL" id="CAH9096843.1"/>
    </source>
</evidence>
<dbReference type="AlphaFoldDB" id="A0A9P0ZE44"/>
<dbReference type="PANTHER" id="PTHR12498">
    <property type="entry name" value="N-TERMINAL ASPARAGINE AMIDOHYDROLASE"/>
    <property type="match status" value="1"/>
</dbReference>